<feature type="binding site" description="axial binding residue" evidence="9">
    <location>
        <position position="481"/>
    </location>
    <ligand>
        <name>heme</name>
        <dbReference type="ChEBI" id="CHEBI:30413"/>
    </ligand>
    <ligandPart>
        <name>Fe</name>
        <dbReference type="ChEBI" id="CHEBI:18248"/>
    </ligandPart>
</feature>
<dbReference type="InterPro" id="IPR036396">
    <property type="entry name" value="Cyt_P450_sf"/>
</dbReference>
<evidence type="ECO:0000256" key="2">
    <source>
        <dbReference type="ARBA" id="ARBA00005179"/>
    </source>
</evidence>
<dbReference type="GO" id="GO:0004497">
    <property type="term" value="F:monooxygenase activity"/>
    <property type="evidence" value="ECO:0007669"/>
    <property type="project" value="UniProtKB-KW"/>
</dbReference>
<evidence type="ECO:0000313" key="11">
    <source>
        <dbReference type="EMBL" id="PSS12921.1"/>
    </source>
</evidence>
<evidence type="ECO:0000256" key="6">
    <source>
        <dbReference type="ARBA" id="ARBA00023002"/>
    </source>
</evidence>
<dbReference type="GO" id="GO:0016705">
    <property type="term" value="F:oxidoreductase activity, acting on paired donors, with incorporation or reduction of molecular oxygen"/>
    <property type="evidence" value="ECO:0007669"/>
    <property type="project" value="InterPro"/>
</dbReference>
<keyword evidence="12" id="KW-1185">Reference proteome</keyword>
<gene>
    <name evidence="11" type="ORF">M430DRAFT_36141</name>
</gene>
<dbReference type="PRINTS" id="PR00385">
    <property type="entry name" value="P450"/>
</dbReference>
<evidence type="ECO:0000313" key="12">
    <source>
        <dbReference type="Proteomes" id="UP000241818"/>
    </source>
</evidence>
<dbReference type="InterPro" id="IPR002403">
    <property type="entry name" value="Cyt_P450_E_grp-IV"/>
</dbReference>
<dbReference type="STRING" id="857342.A0A2T3AW80"/>
<dbReference type="Proteomes" id="UP000241818">
    <property type="component" value="Unassembled WGS sequence"/>
</dbReference>
<comment type="similarity">
    <text evidence="3">Belongs to the cytochrome P450 family.</text>
</comment>
<keyword evidence="10" id="KW-0812">Transmembrane</keyword>
<dbReference type="PANTHER" id="PTHR24305:SF107">
    <property type="entry name" value="P450, PUTATIVE (EUROFUNG)-RELATED"/>
    <property type="match status" value="1"/>
</dbReference>
<feature type="transmembrane region" description="Helical" evidence="10">
    <location>
        <begin position="12"/>
        <end position="31"/>
    </location>
</feature>
<dbReference type="SUPFAM" id="SSF48264">
    <property type="entry name" value="Cytochrome P450"/>
    <property type="match status" value="1"/>
</dbReference>
<protein>
    <submittedName>
        <fullName evidence="11">Uncharacterized protein</fullName>
    </submittedName>
</protein>
<name>A0A2T3AW80_AMORE</name>
<dbReference type="InParanoid" id="A0A2T3AW80"/>
<keyword evidence="7 9" id="KW-0408">Iron</keyword>
<evidence type="ECO:0000256" key="5">
    <source>
        <dbReference type="ARBA" id="ARBA00022723"/>
    </source>
</evidence>
<organism evidence="11 12">
    <name type="scientific">Amorphotheca resinae ATCC 22711</name>
    <dbReference type="NCBI Taxonomy" id="857342"/>
    <lineage>
        <taxon>Eukaryota</taxon>
        <taxon>Fungi</taxon>
        <taxon>Dikarya</taxon>
        <taxon>Ascomycota</taxon>
        <taxon>Pezizomycotina</taxon>
        <taxon>Leotiomycetes</taxon>
        <taxon>Helotiales</taxon>
        <taxon>Amorphothecaceae</taxon>
        <taxon>Amorphotheca</taxon>
    </lineage>
</organism>
<keyword evidence="6" id="KW-0560">Oxidoreductase</keyword>
<evidence type="ECO:0000256" key="3">
    <source>
        <dbReference type="ARBA" id="ARBA00010617"/>
    </source>
</evidence>
<dbReference type="AlphaFoldDB" id="A0A2T3AW80"/>
<proteinExistence type="inferred from homology"/>
<keyword evidence="4 9" id="KW-0349">Heme</keyword>
<dbReference type="EMBL" id="KZ679014">
    <property type="protein sequence ID" value="PSS12921.1"/>
    <property type="molecule type" value="Genomic_DNA"/>
</dbReference>
<comment type="cofactor">
    <cofactor evidence="1 9">
        <name>heme</name>
        <dbReference type="ChEBI" id="CHEBI:30413"/>
    </cofactor>
</comment>
<keyword evidence="10" id="KW-1133">Transmembrane helix</keyword>
<dbReference type="CDD" id="cd11051">
    <property type="entry name" value="CYP59-like"/>
    <property type="match status" value="1"/>
</dbReference>
<keyword evidence="5 9" id="KW-0479">Metal-binding</keyword>
<evidence type="ECO:0000256" key="4">
    <source>
        <dbReference type="ARBA" id="ARBA00022617"/>
    </source>
</evidence>
<dbReference type="Gene3D" id="1.10.630.10">
    <property type="entry name" value="Cytochrome P450"/>
    <property type="match status" value="1"/>
</dbReference>
<dbReference type="GeneID" id="36574959"/>
<dbReference type="GO" id="GO:0005506">
    <property type="term" value="F:iron ion binding"/>
    <property type="evidence" value="ECO:0007669"/>
    <property type="project" value="InterPro"/>
</dbReference>
<dbReference type="GO" id="GO:0020037">
    <property type="term" value="F:heme binding"/>
    <property type="evidence" value="ECO:0007669"/>
    <property type="project" value="InterPro"/>
</dbReference>
<evidence type="ECO:0000256" key="10">
    <source>
        <dbReference type="SAM" id="Phobius"/>
    </source>
</evidence>
<dbReference type="PANTHER" id="PTHR24305">
    <property type="entry name" value="CYTOCHROME P450"/>
    <property type="match status" value="1"/>
</dbReference>
<dbReference type="InterPro" id="IPR050121">
    <property type="entry name" value="Cytochrome_P450_monoxygenase"/>
</dbReference>
<dbReference type="RefSeq" id="XP_024718912.1">
    <property type="nucleotide sequence ID" value="XM_024866878.1"/>
</dbReference>
<dbReference type="GO" id="GO:0009403">
    <property type="term" value="P:toxin biosynthetic process"/>
    <property type="evidence" value="ECO:0007669"/>
    <property type="project" value="UniProtKB-ARBA"/>
</dbReference>
<dbReference type="InterPro" id="IPR001128">
    <property type="entry name" value="Cyt_P450"/>
</dbReference>
<evidence type="ECO:0000256" key="7">
    <source>
        <dbReference type="ARBA" id="ARBA00023004"/>
    </source>
</evidence>
<reference evidence="11 12" key="1">
    <citation type="journal article" date="2018" name="New Phytol.">
        <title>Comparative genomics and transcriptomics depict ericoid mycorrhizal fungi as versatile saprotrophs and plant mutualists.</title>
        <authorList>
            <person name="Martino E."/>
            <person name="Morin E."/>
            <person name="Grelet G.A."/>
            <person name="Kuo A."/>
            <person name="Kohler A."/>
            <person name="Daghino S."/>
            <person name="Barry K.W."/>
            <person name="Cichocki N."/>
            <person name="Clum A."/>
            <person name="Dockter R.B."/>
            <person name="Hainaut M."/>
            <person name="Kuo R.C."/>
            <person name="LaButti K."/>
            <person name="Lindahl B.D."/>
            <person name="Lindquist E.A."/>
            <person name="Lipzen A."/>
            <person name="Khouja H.R."/>
            <person name="Magnuson J."/>
            <person name="Murat C."/>
            <person name="Ohm R.A."/>
            <person name="Singer S.W."/>
            <person name="Spatafora J.W."/>
            <person name="Wang M."/>
            <person name="Veneault-Fourrey C."/>
            <person name="Henrissat B."/>
            <person name="Grigoriev I.V."/>
            <person name="Martin F.M."/>
            <person name="Perotto S."/>
        </authorList>
    </citation>
    <scope>NUCLEOTIDE SEQUENCE [LARGE SCALE GENOMIC DNA]</scope>
    <source>
        <strain evidence="11 12">ATCC 22711</strain>
    </source>
</reference>
<sequence>MAFSMAFSTGLGPVAGGLLALIGTVFVYFLTKLWAARAFFAKLRKQGLPMPTHSLVTGHLLALASIIPLYPRDGIKFYLFGEISRRFSKGGACYLDLWPFSEPFLVITSPHLANQVTSTPIAFEKPDALRKWFWSISGGISLFDAPAEKWKPLRAAFNRGFSANHLMTLIPNMVEETQVYCETLRQHAKKGDMFYLDPTNLRFMLDVIGRTALNVRLGCQTGRNPLADSLLNQISWKISNQEINPLQWLNFVRTIVEWYNGRKMDAYINKQIDERFKANQQQPDDSDGKFESIIDLALQDYMADPSRAATRELDKDFRTFATRNIRVLLFAGHDSTGSTISYCYYLLSQNPEKLALIRAEHDSVFGTDLSKAGSAIFNDPHLLNKLPYTNAVIKEALRLFPPAASLREGMDGVDLVDEEGNHYPTGNCLVYIIHSIMQRDARNFVRAKEFLPERWLAEPGDPLYPKVKGAWRPFEYGPRNCIGQLLVMLEVKAVLALTVREFDIKPAYDEWDKLNPKKGLRTADGERAYQIDEGAAHPADHFPCRVFLRTAE</sequence>
<evidence type="ECO:0000256" key="9">
    <source>
        <dbReference type="PIRSR" id="PIRSR602403-1"/>
    </source>
</evidence>
<keyword evidence="10" id="KW-0472">Membrane</keyword>
<dbReference type="FunFam" id="1.10.630.10:FF:000088">
    <property type="entry name" value="Cytochrome P450 monooxygenase"/>
    <property type="match status" value="1"/>
</dbReference>
<evidence type="ECO:0000256" key="8">
    <source>
        <dbReference type="ARBA" id="ARBA00023033"/>
    </source>
</evidence>
<evidence type="ECO:0000256" key="1">
    <source>
        <dbReference type="ARBA" id="ARBA00001971"/>
    </source>
</evidence>
<dbReference type="Pfam" id="PF00067">
    <property type="entry name" value="p450"/>
    <property type="match status" value="1"/>
</dbReference>
<keyword evidence="8" id="KW-0503">Monooxygenase</keyword>
<dbReference type="OrthoDB" id="10029320at2759"/>
<dbReference type="PRINTS" id="PR00465">
    <property type="entry name" value="EP450IV"/>
</dbReference>
<comment type="pathway">
    <text evidence="2">Secondary metabolite biosynthesis.</text>
</comment>
<accession>A0A2T3AW80</accession>